<dbReference type="SMART" id="SM00636">
    <property type="entry name" value="Glyco_18"/>
    <property type="match status" value="2"/>
</dbReference>
<dbReference type="SUPFAM" id="SSF54556">
    <property type="entry name" value="Chitinase insertion domain"/>
    <property type="match status" value="1"/>
</dbReference>
<dbReference type="GO" id="GO:0006032">
    <property type="term" value="P:chitin catabolic process"/>
    <property type="evidence" value="ECO:0007669"/>
    <property type="project" value="TreeGrafter"/>
</dbReference>
<evidence type="ECO:0000256" key="2">
    <source>
        <dbReference type="SAM" id="SignalP"/>
    </source>
</evidence>
<dbReference type="InterPro" id="IPR050314">
    <property type="entry name" value="Glycosyl_Hydrlase_18"/>
</dbReference>
<dbReference type="GO" id="GO:0005576">
    <property type="term" value="C:extracellular region"/>
    <property type="evidence" value="ECO:0007669"/>
    <property type="project" value="TreeGrafter"/>
</dbReference>
<dbReference type="PANTHER" id="PTHR11177:SF369">
    <property type="entry name" value="CLASS V CHITINASE-LIKE"/>
    <property type="match status" value="1"/>
</dbReference>
<dbReference type="InterPro" id="IPR029070">
    <property type="entry name" value="Chitinase_insertion_sf"/>
</dbReference>
<feature type="chain" id="PRO_5015706508" evidence="2">
    <location>
        <begin position="20"/>
        <end position="1164"/>
    </location>
</feature>
<comment type="caution">
    <text evidence="4">The sequence shown here is derived from an EMBL/GenBank/DDBJ whole genome shotgun (WGS) entry which is preliminary data.</text>
</comment>
<dbReference type="SUPFAM" id="SSF51445">
    <property type="entry name" value="(Trans)glycosidases"/>
    <property type="match status" value="2"/>
</dbReference>
<dbReference type="GO" id="GO:0005975">
    <property type="term" value="P:carbohydrate metabolic process"/>
    <property type="evidence" value="ECO:0007669"/>
    <property type="project" value="InterPro"/>
</dbReference>
<dbReference type="Gene3D" id="1.10.510.10">
    <property type="entry name" value="Transferase(Phosphotransferase) domain 1"/>
    <property type="match status" value="1"/>
</dbReference>
<evidence type="ECO:0000313" key="5">
    <source>
        <dbReference type="Proteomes" id="UP000245207"/>
    </source>
</evidence>
<proteinExistence type="predicted"/>
<dbReference type="GO" id="GO:0004568">
    <property type="term" value="F:chitinase activity"/>
    <property type="evidence" value="ECO:0007669"/>
    <property type="project" value="TreeGrafter"/>
</dbReference>
<dbReference type="EMBL" id="PKPP01002437">
    <property type="protein sequence ID" value="PWA75278.1"/>
    <property type="molecule type" value="Genomic_DNA"/>
</dbReference>
<dbReference type="InterPro" id="IPR017853">
    <property type="entry name" value="GH"/>
</dbReference>
<sequence>MTTILFLTLLSLQFSTSTSQQTWIKAGYWFTGSSFPIPNINSGLFTHLICAFAYINASNHELFLFQSDESYITTFASTVKRNNPKVIPLLSIWTQNGRPGGNKNSSNFYKMAENSAFRKSFIESSIKIARFYGFEGLDLHVTSLLNTSGNMTQVGTLFNEWRVAIDSELKESKKDQKKLILTMAGYYVPELDSLSYPVDSVRRNFDWVSLRSYDYHTRFTDKFTYNFTAAHTALYDPSSRVNTDYGINEWVKRGLPANKMVLGLAYHGYAWTLLDPNDNGIGAPAKTGSIIGDGSLNYEYIRKYLSGYKIDPVYNSTYVINYFTFGSLWVGFDDVEAIRAKVAYAKEKGLLGYNAWQVPNDHNWDLSKAAAQEKDKHGYDKKLLAVTLPTIASVILLLGCIICYPRRRVVIAKVKKLMSKGKSSDHNQQVISFADISEATNCFSEENKLGEGGYGPVYKAYVLLKEDIKSSNIFLDEHFEAHLADFVLARLIPSYDTHVTTDLVGTLGYIPPEYGQASVASYKGDVSGTSTSQQTWIKAGYWYTGSSFPVPNINSGLFTHLLCAFAYINASNHELFLFQSDESYISTFASTVKINNPTVRPLLSIWTENGSPGSYENSSNFYKMAENQSQRKSFIQSSIKIARLYRFEGLDLHVSTLLNTTGNMTNLGTLFDEWRVAIDSELKESTRDQKKLILTMAGYYVPELDSLSYPVDSIRRNFDWVSLRSYDYHTRFTDKFTYNFTAAHTALYDPSSRVNTDYGINEWVKRGLPANKMVLGLAYHGYSWTLVDHNDNGIGAPAKTGKRDNSLNYEYIRKYLGSYKIDPVYNSTYVINYFTYGLLWVGYDDVEAIRAKVAYAKEKGLLGYNVWQVPNDHNWDLSKAAAQEIHKLGYDKKLLAIILPTIASVILLLLLGCIIWYLRRRVVIAKVKKMMSRGKSLDHNQQIISFADISEATNCFSEENKLGEGGYGPVYKAYVLWKEGSAMEFIDPSLDDTSSSYKLIRCMHVGLLCVEEKWMHRPSMLEVSAMLRNEHADVPIPKRPAFSTSKDEDEKKAQEIHKLGYDKKLLAIILPTIASVILLLGCIIWYLRRRVVIAKVKKMMSRGKSLDHNQQIISFADISEATNCFSEENKLGEGGYGPVYKPYVTRSYDTLLITFCANKNAKLS</sequence>
<dbReference type="InterPro" id="IPR011009">
    <property type="entry name" value="Kinase-like_dom_sf"/>
</dbReference>
<dbReference type="GO" id="GO:0008061">
    <property type="term" value="F:chitin binding"/>
    <property type="evidence" value="ECO:0007669"/>
    <property type="project" value="InterPro"/>
</dbReference>
<dbReference type="Gene3D" id="3.20.20.80">
    <property type="entry name" value="Glycosidases"/>
    <property type="match status" value="2"/>
</dbReference>
<reference evidence="4 5" key="1">
    <citation type="journal article" date="2018" name="Mol. Plant">
        <title>The genome of Artemisia annua provides insight into the evolution of Asteraceae family and artemisinin biosynthesis.</title>
        <authorList>
            <person name="Shen Q."/>
            <person name="Zhang L."/>
            <person name="Liao Z."/>
            <person name="Wang S."/>
            <person name="Yan T."/>
            <person name="Shi P."/>
            <person name="Liu M."/>
            <person name="Fu X."/>
            <person name="Pan Q."/>
            <person name="Wang Y."/>
            <person name="Lv Z."/>
            <person name="Lu X."/>
            <person name="Zhang F."/>
            <person name="Jiang W."/>
            <person name="Ma Y."/>
            <person name="Chen M."/>
            <person name="Hao X."/>
            <person name="Li L."/>
            <person name="Tang Y."/>
            <person name="Lv G."/>
            <person name="Zhou Y."/>
            <person name="Sun X."/>
            <person name="Brodelius P.E."/>
            <person name="Rose J.K.C."/>
            <person name="Tang K."/>
        </authorList>
    </citation>
    <scope>NUCLEOTIDE SEQUENCE [LARGE SCALE GENOMIC DNA]</scope>
    <source>
        <strain evidence="5">cv. Huhao1</strain>
        <tissue evidence="4">Leaf</tissue>
    </source>
</reference>
<dbReference type="Pfam" id="PF00704">
    <property type="entry name" value="Glyco_hydro_18"/>
    <property type="match status" value="2"/>
</dbReference>
<dbReference type="Gene3D" id="3.30.200.20">
    <property type="entry name" value="Phosphorylase Kinase, domain 1"/>
    <property type="match status" value="3"/>
</dbReference>
<dbReference type="SUPFAM" id="SSF56112">
    <property type="entry name" value="Protein kinase-like (PK-like)"/>
    <property type="match status" value="1"/>
</dbReference>
<keyword evidence="2" id="KW-0732">Signal</keyword>
<feature type="domain" description="GH18" evidence="3">
    <location>
        <begin position="23"/>
        <end position="377"/>
    </location>
</feature>
<dbReference type="InterPro" id="IPR011583">
    <property type="entry name" value="Chitinase_II/V-like_cat"/>
</dbReference>
<keyword evidence="1" id="KW-0812">Transmembrane</keyword>
<protein>
    <submittedName>
        <fullName evidence="4">Chitinase II</fullName>
    </submittedName>
</protein>
<dbReference type="PROSITE" id="PS51910">
    <property type="entry name" value="GH18_2"/>
    <property type="match status" value="2"/>
</dbReference>
<keyword evidence="1" id="KW-1133">Transmembrane helix</keyword>
<feature type="transmembrane region" description="Helical" evidence="1">
    <location>
        <begin position="1065"/>
        <end position="1087"/>
    </location>
</feature>
<evidence type="ECO:0000259" key="3">
    <source>
        <dbReference type="PROSITE" id="PS51910"/>
    </source>
</evidence>
<dbReference type="Proteomes" id="UP000245207">
    <property type="component" value="Unassembled WGS sequence"/>
</dbReference>
<feature type="domain" description="GH18" evidence="3">
    <location>
        <begin position="536"/>
        <end position="888"/>
    </location>
</feature>
<dbReference type="AlphaFoldDB" id="A0A2U1NP82"/>
<feature type="transmembrane region" description="Helical" evidence="1">
    <location>
        <begin position="894"/>
        <end position="918"/>
    </location>
</feature>
<keyword evidence="5" id="KW-1185">Reference proteome</keyword>
<dbReference type="FunFam" id="3.10.50.10:FF:000015">
    <property type="entry name" value="Chitotriosidase-1"/>
    <property type="match status" value="1"/>
</dbReference>
<keyword evidence="1" id="KW-0472">Membrane</keyword>
<gene>
    <name evidence="4" type="ORF">CTI12_AA244620</name>
</gene>
<feature type="signal peptide" evidence="2">
    <location>
        <begin position="1"/>
        <end position="19"/>
    </location>
</feature>
<dbReference type="PANTHER" id="PTHR11177">
    <property type="entry name" value="CHITINASE"/>
    <property type="match status" value="1"/>
</dbReference>
<dbReference type="CDD" id="cd02879">
    <property type="entry name" value="GH18_plant_chitinase_class_V"/>
    <property type="match status" value="2"/>
</dbReference>
<evidence type="ECO:0000256" key="1">
    <source>
        <dbReference type="SAM" id="Phobius"/>
    </source>
</evidence>
<dbReference type="Gene3D" id="3.10.50.10">
    <property type="match status" value="2"/>
</dbReference>
<evidence type="ECO:0000313" key="4">
    <source>
        <dbReference type="EMBL" id="PWA75278.1"/>
    </source>
</evidence>
<accession>A0A2U1NP82</accession>
<dbReference type="STRING" id="35608.A0A2U1NP82"/>
<organism evidence="4 5">
    <name type="scientific">Artemisia annua</name>
    <name type="common">Sweet wormwood</name>
    <dbReference type="NCBI Taxonomy" id="35608"/>
    <lineage>
        <taxon>Eukaryota</taxon>
        <taxon>Viridiplantae</taxon>
        <taxon>Streptophyta</taxon>
        <taxon>Embryophyta</taxon>
        <taxon>Tracheophyta</taxon>
        <taxon>Spermatophyta</taxon>
        <taxon>Magnoliopsida</taxon>
        <taxon>eudicotyledons</taxon>
        <taxon>Gunneridae</taxon>
        <taxon>Pentapetalae</taxon>
        <taxon>asterids</taxon>
        <taxon>campanulids</taxon>
        <taxon>Asterales</taxon>
        <taxon>Asteraceae</taxon>
        <taxon>Asteroideae</taxon>
        <taxon>Anthemideae</taxon>
        <taxon>Artemisiinae</taxon>
        <taxon>Artemisia</taxon>
    </lineage>
</organism>
<dbReference type="InterPro" id="IPR001223">
    <property type="entry name" value="Glyco_hydro18_cat"/>
</dbReference>
<dbReference type="OrthoDB" id="73875at2759"/>
<name>A0A2U1NP82_ARTAN</name>